<proteinExistence type="predicted"/>
<dbReference type="Gene3D" id="3.20.20.70">
    <property type="entry name" value="Aldolase class I"/>
    <property type="match status" value="1"/>
</dbReference>
<evidence type="ECO:0000256" key="3">
    <source>
        <dbReference type="ARBA" id="ARBA00022691"/>
    </source>
</evidence>
<evidence type="ECO:0000256" key="5">
    <source>
        <dbReference type="ARBA" id="ARBA00023004"/>
    </source>
</evidence>
<evidence type="ECO:0000313" key="8">
    <source>
        <dbReference type="EMBL" id="GAA5519515.1"/>
    </source>
</evidence>
<dbReference type="Proteomes" id="UP001426770">
    <property type="component" value="Unassembled WGS sequence"/>
</dbReference>
<protein>
    <submittedName>
        <fullName evidence="8">7-carboxy-7-deazaguanine synthase</fullName>
    </submittedName>
</protein>
<dbReference type="Pfam" id="PF04055">
    <property type="entry name" value="Radical_SAM"/>
    <property type="match status" value="1"/>
</dbReference>
<dbReference type="EMBL" id="BAABRR010000010">
    <property type="protein sequence ID" value="GAA5519515.1"/>
    <property type="molecule type" value="Genomic_DNA"/>
</dbReference>
<evidence type="ECO:0000256" key="6">
    <source>
        <dbReference type="ARBA" id="ARBA00023014"/>
    </source>
</evidence>
<sequence>MSTTELDLTAVPGIAAHALSIAAFTPSGCFDWPGRIAATVTLQGCPWKCAYCSNPEGHDPAAPGRLAWSEVRDQLEAHRGTVEAVVFGGGEPARQDGLVAAVREARSLGYAVGLHTMGAHPGRLASVLPELDWVSFDLKGTPEMYTRITGEDTAGYQAWASLELIQHSGVDYEVSFTVDPTVHTREDVFATVRHAIRGGFHAPVLEGPRARRASREYRAALGGRGLYDVIAHDDLPDLARR</sequence>
<gene>
    <name evidence="8" type="primary">queE</name>
    <name evidence="8" type="ORF">Lsed01_01965</name>
</gene>
<dbReference type="SFLD" id="SFLDG01094">
    <property type="entry name" value="Uncharacterised_Radical_SAM_Su"/>
    <property type="match status" value="1"/>
</dbReference>
<keyword evidence="2" id="KW-0004">4Fe-4S</keyword>
<keyword evidence="4" id="KW-0479">Metal-binding</keyword>
<dbReference type="SFLD" id="SFLDS00029">
    <property type="entry name" value="Radical_SAM"/>
    <property type="match status" value="1"/>
</dbReference>
<accession>A0ABP9WID0</accession>
<dbReference type="InterPro" id="IPR013785">
    <property type="entry name" value="Aldolase_TIM"/>
</dbReference>
<evidence type="ECO:0000256" key="2">
    <source>
        <dbReference type="ARBA" id="ARBA00022485"/>
    </source>
</evidence>
<comment type="cofactor">
    <cofactor evidence="1">
        <name>[4Fe-4S] cluster</name>
        <dbReference type="ChEBI" id="CHEBI:49883"/>
    </cofactor>
</comment>
<evidence type="ECO:0000259" key="7">
    <source>
        <dbReference type="PROSITE" id="PS51918"/>
    </source>
</evidence>
<evidence type="ECO:0000313" key="9">
    <source>
        <dbReference type="Proteomes" id="UP001426770"/>
    </source>
</evidence>
<reference evidence="8 9" key="1">
    <citation type="submission" date="2024-02" db="EMBL/GenBank/DDBJ databases">
        <title>Lysinimicrobium sediminis NBRC 112286.</title>
        <authorList>
            <person name="Ichikawa N."/>
            <person name="Katano-Makiyama Y."/>
            <person name="Hidaka K."/>
        </authorList>
    </citation>
    <scope>NUCLEOTIDE SEQUENCE [LARGE SCALE GENOMIC DNA]</scope>
    <source>
        <strain evidence="8 9">NBRC 112286</strain>
    </source>
</reference>
<keyword evidence="3" id="KW-0949">S-adenosyl-L-methionine</keyword>
<dbReference type="NCBIfam" id="TIGR02495">
    <property type="entry name" value="NrdG2"/>
    <property type="match status" value="1"/>
</dbReference>
<name>A0ABP9WID0_9MICO</name>
<dbReference type="PANTHER" id="PTHR30352">
    <property type="entry name" value="PYRUVATE FORMATE-LYASE-ACTIVATING ENZYME"/>
    <property type="match status" value="1"/>
</dbReference>
<comment type="caution">
    <text evidence="8">The sequence shown here is derived from an EMBL/GenBank/DDBJ whole genome shotgun (WGS) entry which is preliminary data.</text>
</comment>
<organism evidence="8 9">
    <name type="scientific">Demequina sediminis</name>
    <dbReference type="NCBI Taxonomy" id="1930058"/>
    <lineage>
        <taxon>Bacteria</taxon>
        <taxon>Bacillati</taxon>
        <taxon>Actinomycetota</taxon>
        <taxon>Actinomycetes</taxon>
        <taxon>Micrococcales</taxon>
        <taxon>Demequinaceae</taxon>
        <taxon>Demequina</taxon>
    </lineage>
</organism>
<dbReference type="CDD" id="cd01335">
    <property type="entry name" value="Radical_SAM"/>
    <property type="match status" value="1"/>
</dbReference>
<evidence type="ECO:0000256" key="4">
    <source>
        <dbReference type="ARBA" id="ARBA00022723"/>
    </source>
</evidence>
<dbReference type="SUPFAM" id="SSF102114">
    <property type="entry name" value="Radical SAM enzymes"/>
    <property type="match status" value="1"/>
</dbReference>
<dbReference type="PROSITE" id="PS51918">
    <property type="entry name" value="RADICAL_SAM"/>
    <property type="match status" value="1"/>
</dbReference>
<dbReference type="RefSeq" id="WP_286214189.1">
    <property type="nucleotide sequence ID" value="NZ_AP027736.1"/>
</dbReference>
<keyword evidence="6" id="KW-0411">Iron-sulfur</keyword>
<feature type="domain" description="Radical SAM core" evidence="7">
    <location>
        <begin position="32"/>
        <end position="241"/>
    </location>
</feature>
<keyword evidence="5" id="KW-0408">Iron</keyword>
<dbReference type="InterPro" id="IPR058240">
    <property type="entry name" value="rSAM_sf"/>
</dbReference>
<evidence type="ECO:0000256" key="1">
    <source>
        <dbReference type="ARBA" id="ARBA00001966"/>
    </source>
</evidence>
<dbReference type="PANTHER" id="PTHR30352:SF13">
    <property type="entry name" value="GLYCYL-RADICAL ENZYME ACTIVATING ENZYME YJJW-RELATED"/>
    <property type="match status" value="1"/>
</dbReference>
<dbReference type="InterPro" id="IPR012840">
    <property type="entry name" value="NrdG2"/>
</dbReference>
<dbReference type="InterPro" id="IPR034457">
    <property type="entry name" value="Organic_radical-activating"/>
</dbReference>
<keyword evidence="9" id="KW-1185">Reference proteome</keyword>
<dbReference type="InterPro" id="IPR007197">
    <property type="entry name" value="rSAM"/>
</dbReference>